<keyword evidence="2" id="KW-0808">Transferase</keyword>
<dbReference type="SUPFAM" id="SSF55729">
    <property type="entry name" value="Acyl-CoA N-acyltransferases (Nat)"/>
    <property type="match status" value="1"/>
</dbReference>
<dbReference type="Proteomes" id="UP000322000">
    <property type="component" value="Chromosome 4"/>
</dbReference>
<dbReference type="Pfam" id="PF00583">
    <property type="entry name" value="Acetyltransf_1"/>
    <property type="match status" value="1"/>
</dbReference>
<dbReference type="OrthoDB" id="7305308at2759"/>
<evidence type="ECO:0000259" key="4">
    <source>
        <dbReference type="PROSITE" id="PS51186"/>
    </source>
</evidence>
<comment type="similarity">
    <text evidence="1">Belongs to the acetyltransferase family.</text>
</comment>
<dbReference type="KEGG" id="tnl:113493024"/>
<name>A0A7E5VE66_TRINI</name>
<dbReference type="InterPro" id="IPR000182">
    <property type="entry name" value="GNAT_dom"/>
</dbReference>
<dbReference type="InParanoid" id="A0A7E5VE66"/>
<keyword evidence="5" id="KW-1185">Reference proteome</keyword>
<organism evidence="5 6">
    <name type="scientific">Trichoplusia ni</name>
    <name type="common">Cabbage looper</name>
    <dbReference type="NCBI Taxonomy" id="7111"/>
    <lineage>
        <taxon>Eukaryota</taxon>
        <taxon>Metazoa</taxon>
        <taxon>Ecdysozoa</taxon>
        <taxon>Arthropoda</taxon>
        <taxon>Hexapoda</taxon>
        <taxon>Insecta</taxon>
        <taxon>Pterygota</taxon>
        <taxon>Neoptera</taxon>
        <taxon>Endopterygota</taxon>
        <taxon>Lepidoptera</taxon>
        <taxon>Glossata</taxon>
        <taxon>Ditrysia</taxon>
        <taxon>Noctuoidea</taxon>
        <taxon>Noctuidae</taxon>
        <taxon>Plusiinae</taxon>
        <taxon>Trichoplusia</taxon>
    </lineage>
</organism>
<accession>A0A7E5VE66</accession>
<dbReference type="GO" id="GO:0008080">
    <property type="term" value="F:N-acetyltransferase activity"/>
    <property type="evidence" value="ECO:0007669"/>
    <property type="project" value="UniProtKB-ARBA"/>
</dbReference>
<evidence type="ECO:0000256" key="3">
    <source>
        <dbReference type="ARBA" id="ARBA00023315"/>
    </source>
</evidence>
<evidence type="ECO:0000256" key="1">
    <source>
        <dbReference type="ARBA" id="ARBA00008694"/>
    </source>
</evidence>
<dbReference type="PANTHER" id="PTHR10545:SF29">
    <property type="entry name" value="GH14572P-RELATED"/>
    <property type="match status" value="1"/>
</dbReference>
<proteinExistence type="inferred from homology"/>
<dbReference type="InterPro" id="IPR016181">
    <property type="entry name" value="Acyl_CoA_acyltransferase"/>
</dbReference>
<dbReference type="PROSITE" id="PS51186">
    <property type="entry name" value="GNAT"/>
    <property type="match status" value="1"/>
</dbReference>
<dbReference type="AlphaFoldDB" id="A0A7E5VE66"/>
<dbReference type="FunFam" id="3.40.630.30:FF:000064">
    <property type="entry name" value="GNAT family acetyltransferase"/>
    <property type="match status" value="1"/>
</dbReference>
<feature type="domain" description="N-acetyltransferase" evidence="4">
    <location>
        <begin position="12"/>
        <end position="163"/>
    </location>
</feature>
<evidence type="ECO:0000313" key="6">
    <source>
        <dbReference type="RefSeq" id="XP_026726598.1"/>
    </source>
</evidence>
<dbReference type="CDD" id="cd04301">
    <property type="entry name" value="NAT_SF"/>
    <property type="match status" value="1"/>
</dbReference>
<protein>
    <submittedName>
        <fullName evidence="6">Diamine acetyltransferase 2-like</fullName>
    </submittedName>
</protein>
<keyword evidence="3" id="KW-0012">Acyltransferase</keyword>
<reference evidence="6" key="1">
    <citation type="submission" date="2025-08" db="UniProtKB">
        <authorList>
            <consortium name="RefSeq"/>
        </authorList>
    </citation>
    <scope>IDENTIFICATION</scope>
</reference>
<gene>
    <name evidence="6" type="primary">LOC113493024</name>
</gene>
<dbReference type="RefSeq" id="XP_026726598.1">
    <property type="nucleotide sequence ID" value="XM_026870797.1"/>
</dbReference>
<sequence length="173" mass="19500">MSSSEPTPAAAVSVRPATRADMQHVYDMIHELAEYEGMPDGPRLSVDDLVRDGFDTSPPWFFVLVAERGGAVVGHALCNRAYSSWTRRAFYVEDLYVRPEARRCRVGQRLLQELCRMAVREGVTRVDWHVLESNAPALGFYRRLGARDLRVSEGRAAMRLDAPHIQELALSDL</sequence>
<evidence type="ECO:0000313" key="5">
    <source>
        <dbReference type="Proteomes" id="UP000322000"/>
    </source>
</evidence>
<dbReference type="InterPro" id="IPR051016">
    <property type="entry name" value="Diverse_Substrate_AcTransf"/>
</dbReference>
<dbReference type="Gene3D" id="3.40.630.30">
    <property type="match status" value="1"/>
</dbReference>
<dbReference type="GeneID" id="113493024"/>
<dbReference type="PANTHER" id="PTHR10545">
    <property type="entry name" value="DIAMINE N-ACETYLTRANSFERASE"/>
    <property type="match status" value="1"/>
</dbReference>
<evidence type="ECO:0000256" key="2">
    <source>
        <dbReference type="ARBA" id="ARBA00022679"/>
    </source>
</evidence>